<feature type="compositionally biased region" description="Acidic residues" evidence="1">
    <location>
        <begin position="1251"/>
        <end position="1261"/>
    </location>
</feature>
<feature type="region of interest" description="Disordered" evidence="1">
    <location>
        <begin position="79"/>
        <end position="313"/>
    </location>
</feature>
<keyword evidence="3" id="KW-1185">Reference proteome</keyword>
<feature type="compositionally biased region" description="Pro residues" evidence="1">
    <location>
        <begin position="153"/>
        <end position="164"/>
    </location>
</feature>
<organism evidence="2 3">
    <name type="scientific">Acrodontium crateriforme</name>
    <dbReference type="NCBI Taxonomy" id="150365"/>
    <lineage>
        <taxon>Eukaryota</taxon>
        <taxon>Fungi</taxon>
        <taxon>Dikarya</taxon>
        <taxon>Ascomycota</taxon>
        <taxon>Pezizomycotina</taxon>
        <taxon>Dothideomycetes</taxon>
        <taxon>Dothideomycetidae</taxon>
        <taxon>Mycosphaerellales</taxon>
        <taxon>Teratosphaeriaceae</taxon>
        <taxon>Acrodontium</taxon>
    </lineage>
</organism>
<protein>
    <submittedName>
        <fullName evidence="2">Uncharacterized protein</fullName>
    </submittedName>
</protein>
<feature type="compositionally biased region" description="Low complexity" evidence="1">
    <location>
        <begin position="1357"/>
        <end position="1386"/>
    </location>
</feature>
<reference evidence="2 3" key="1">
    <citation type="submission" date="2023-11" db="EMBL/GenBank/DDBJ databases">
        <title>An acidophilic fungus is an integral part of prey digestion in a carnivorous sundew plant.</title>
        <authorList>
            <person name="Tsai I.J."/>
        </authorList>
    </citation>
    <scope>NUCLEOTIDE SEQUENCE [LARGE SCALE GENOMIC DNA]</scope>
    <source>
        <strain evidence="2">169a</strain>
    </source>
</reference>
<feature type="compositionally biased region" description="Low complexity" evidence="1">
    <location>
        <begin position="1183"/>
        <end position="1194"/>
    </location>
</feature>
<sequence length="1533" mass="162617">MPGLFSRRRSSASNHVPLDRSTYSNASAAANSAYLQRNPSSTSLSSAAAAAALRSLTTTPEPIANIQTKRMVRRASVTSVGSGSVISNSGGRPTLSRQNSNGSMVDRTFRSPSPGPRSNGRALPTPAAWDAPPVPKLPKTLRKGGHQRASSVTPPPRVTSPTPPKGGRSASVDHINSPPPLKYGKKRLSNVNEMAEEEEARRSSINFSRPIPSPQASPATSTPPKHFTHGGGGWFSRAEGTGMQAGARPGPRPKTTDFTGAQVAVDMQQTIQNAVTKPTPKKKLTQPAEGSHLAQTRVASQTRSPPQEEMETTMVFDANSRTFVPKLVPKKIQPQSPSLPKAEPLKPGQYDPSTRSIVPHMRPNSATSSSRLSSRPTTPGAEPMKKVRAVAPPAQASLQVPTSTPPRASGVLQNQPSPVREIPKGDEEEASSPQGKSAIIQPSEGPGNAYVTPTRTLSPSRGRGNGRVQSLSPHRARFSAAPVVDTAIHVPPGRGVSPVKSAMKNSPASSIRTSSPMAYFGAQGPKGPSSETSDTQSSASPNGAAKKKKSVRVSFDEHAQEFDYSPITPPMPQRSSARAVSPALVDDMEEIMTPRPALPSFGSVRKNRPVQDIDEKVTEMPPERHETSSDHAIGGILADAKNRTASDPVPPEVTSKEGAESIGDYSEDEFDMTAQTAGSMNGSGLPKARDFATDPTKNSANIPLAESENVPAINLLPPTPGLEEQRVLGEDGDGAVVNPKNSMDGIDVPGGWTKEEEITDQRTAPITLSEVVAVSNDAGSSGLGEDELDPSLLPTLDAITEDSDDSAAFSDAAEDLSDLDDGGFASLDAIANSPIVPHSTERTPRAVSPARPIATVSPPESPSTRQAEKLLAKAHKSGGSGDWTEATAYWSQLSKKQRQQIEQEHANSDSEMPTPEKPVAKKSALKKPAAATAPVPASTPTAPKSDRVATTQPIKSALKKTMRAQPEPTPASTTTDSGVHMRRTMRGTGGAGGMMGSLRDGPRASQRPQSALVEAKIDLPRPNPRRPISAHIPSPDSPPVTLPPGSAFPFIAIKANPAQPIKHAQPKPSSVINKQQIEKAPAYDSDSESSFKKKRRPTSTVDASGRYSMKRSMRSNSAVDETAAPPRRPMSPDGLSMRAKSPNGSMFSARKSTQMRESLRSRSVDPSAGRMTLRNGPQNRGGNNSRPAPASARSSKFKSRFNDSDDEDEPKSSFFRSRFVDSDEEDGPQFIAADLTVVRGIPRKQGQYDGDSTDLDDSEDEDPRKAFRKRNKQPKPIVPDPADVEKAMEAARKKLGIAAIDTHVNGREGTALHKGSLRASQDPGASPELTQLDSTKKKRGFMGSLLRRNRGSSMSVQQSPALPQSPSSPQGIQQNLPGSPSSLSGGRKLIRRNSHQTPAPLIRGDSNYSTMTAPPGISAASDWPLSTPPVPSLPHVNGTAKAVAKGGRPVTADGVSIEAIRLARTMHSNLQSRTASGQNFAGSRVRILGPDDDAVSVPGEAPDDEPRLGSPYSKTGGKKKKFGMLRKAFRLDD</sequence>
<proteinExistence type="predicted"/>
<dbReference type="Proteomes" id="UP001303373">
    <property type="component" value="Chromosome 14"/>
</dbReference>
<feature type="compositionally biased region" description="Basic and acidic residues" evidence="1">
    <location>
        <begin position="899"/>
        <end position="908"/>
    </location>
</feature>
<feature type="compositionally biased region" description="Basic and acidic residues" evidence="1">
    <location>
        <begin position="609"/>
        <end position="629"/>
    </location>
</feature>
<feature type="region of interest" description="Disordered" evidence="1">
    <location>
        <begin position="1"/>
        <end position="23"/>
    </location>
</feature>
<feature type="compositionally biased region" description="Low complexity" evidence="1">
    <location>
        <begin position="529"/>
        <end position="540"/>
    </location>
</feature>
<evidence type="ECO:0000256" key="1">
    <source>
        <dbReference type="SAM" id="MobiDB-lite"/>
    </source>
</evidence>
<feature type="compositionally biased region" description="Polar residues" evidence="1">
    <location>
        <begin position="673"/>
        <end position="682"/>
    </location>
</feature>
<feature type="compositionally biased region" description="Low complexity" evidence="1">
    <location>
        <begin position="214"/>
        <end position="224"/>
    </location>
</feature>
<accession>A0AAQ3RD45</accession>
<feature type="compositionally biased region" description="Polar residues" evidence="1">
    <location>
        <begin position="396"/>
        <end position="417"/>
    </location>
</feature>
<feature type="compositionally biased region" description="Basic and acidic residues" evidence="1">
    <location>
        <begin position="1283"/>
        <end position="1292"/>
    </location>
</feature>
<feature type="compositionally biased region" description="Low complexity" evidence="1">
    <location>
        <begin position="926"/>
        <end position="943"/>
    </location>
</feature>
<feature type="compositionally biased region" description="Basic residues" evidence="1">
    <location>
        <begin position="1"/>
        <end position="10"/>
    </location>
</feature>
<feature type="region of interest" description="Disordered" evidence="1">
    <location>
        <begin position="326"/>
        <end position="581"/>
    </location>
</feature>
<feature type="region of interest" description="Disordered" evidence="1">
    <location>
        <begin position="594"/>
        <end position="705"/>
    </location>
</feature>
<dbReference type="EMBL" id="CP138593">
    <property type="protein sequence ID" value="WPH05100.1"/>
    <property type="molecule type" value="Genomic_DNA"/>
</dbReference>
<feature type="region of interest" description="Disordered" evidence="1">
    <location>
        <begin position="835"/>
        <end position="1045"/>
    </location>
</feature>
<feature type="compositionally biased region" description="Polar residues" evidence="1">
    <location>
        <begin position="1142"/>
        <end position="1156"/>
    </location>
</feature>
<feature type="compositionally biased region" description="Low complexity" evidence="1">
    <location>
        <begin position="79"/>
        <end position="92"/>
    </location>
</feature>
<feature type="region of interest" description="Disordered" evidence="1">
    <location>
        <begin position="732"/>
        <end position="752"/>
    </location>
</feature>
<feature type="region of interest" description="Disordered" evidence="1">
    <location>
        <begin position="1489"/>
        <end position="1519"/>
    </location>
</feature>
<feature type="region of interest" description="Disordered" evidence="1">
    <location>
        <begin position="1059"/>
        <end position="1449"/>
    </location>
</feature>
<gene>
    <name evidence="2" type="ORF">R9X50_00800100</name>
</gene>
<evidence type="ECO:0000313" key="2">
    <source>
        <dbReference type="EMBL" id="WPH05100.1"/>
    </source>
</evidence>
<evidence type="ECO:0000313" key="3">
    <source>
        <dbReference type="Proteomes" id="UP001303373"/>
    </source>
</evidence>
<feature type="compositionally biased region" description="Low complexity" evidence="1">
    <location>
        <begin position="362"/>
        <end position="379"/>
    </location>
</feature>
<name>A0AAQ3RD45_9PEZI</name>
<feature type="compositionally biased region" description="Polar residues" evidence="1">
    <location>
        <begin position="293"/>
        <end position="305"/>
    </location>
</feature>
<feature type="compositionally biased region" description="Polar residues" evidence="1">
    <location>
        <begin position="503"/>
        <end position="516"/>
    </location>
</feature>